<feature type="region of interest" description="Disordered" evidence="1">
    <location>
        <begin position="31"/>
        <end position="54"/>
    </location>
</feature>
<gene>
    <name evidence="2" type="ORF">SSDG_02411</name>
</gene>
<dbReference type="InterPro" id="IPR045729">
    <property type="entry name" value="DUF6083"/>
</dbReference>
<dbReference type="EMBL" id="CM000950">
    <property type="protein sequence ID" value="EDY64013.1"/>
    <property type="molecule type" value="Genomic_DNA"/>
</dbReference>
<evidence type="ECO:0000313" key="3">
    <source>
        <dbReference type="Proteomes" id="UP000002805"/>
    </source>
</evidence>
<sequence length="313" mass="34878">MRARWAGRGTYLRHVAHACVSPGTVRAMCPTPAPDDRHWDGSSRATHRPRPLRVTTTSPSRLLRAGQTGRCRHCGHRIDLYQRPDQRPIALHPAELATADVPESCRWHLSGGIAYPHGDNSAWCRIPHAVLCPHRTPTCQAGPRLEVIRRQLAVRTRRLIDTGVLTSAPPTTPQPVSPTGGPDRPVVQLLLCRYLTHQRLEDLRCVAQTRHRHRCPNPVLASVGPAGMWKLLPTTARHGQLALHDALMAIYDLSHLSYGEQLRWRTQRCPAHAAVPGAADLALACWEPFDPLLHAAHIHTRLPHSPPRPHRRG</sequence>
<accession>B5HB02</accession>
<keyword evidence="3" id="KW-1185">Reference proteome</keyword>
<reference evidence="3" key="2">
    <citation type="submission" date="2009-10" db="EMBL/GenBank/DDBJ databases">
        <title>The genome sequence of Streptomyces pristinaespiralis strain ATCC 25486.</title>
        <authorList>
            <consortium name="The Broad Institute Genome Sequencing Platform"/>
            <consortium name="Broad Institute Microbial Sequencing Center"/>
            <person name="Fischbach M."/>
            <person name="Godfrey P."/>
            <person name="Ward D."/>
            <person name="Young S."/>
            <person name="Zeng Q."/>
            <person name="Koehrsen M."/>
            <person name="Alvarado L."/>
            <person name="Berlin A.M."/>
            <person name="Bochicchio J."/>
            <person name="Borenstein D."/>
            <person name="Chapman S.B."/>
            <person name="Chen Z."/>
            <person name="Engels R."/>
            <person name="Freedman E."/>
            <person name="Gellesch M."/>
            <person name="Goldberg J."/>
            <person name="Griggs A."/>
            <person name="Gujja S."/>
            <person name="Heilman E.R."/>
            <person name="Heiman D.I."/>
            <person name="Hepburn T.A."/>
            <person name="Howarth C."/>
            <person name="Jen D."/>
            <person name="Larson L."/>
            <person name="Lewis B."/>
            <person name="Mehta T."/>
            <person name="Park D."/>
            <person name="Pearson M."/>
            <person name="Richards J."/>
            <person name="Roberts A."/>
            <person name="Saif S."/>
            <person name="Shea T.D."/>
            <person name="Shenoy N."/>
            <person name="Sisk P."/>
            <person name="Stolte C."/>
            <person name="Sykes S.N."/>
            <person name="Thomson T."/>
            <person name="Walk T."/>
            <person name="White J."/>
            <person name="Yandava C."/>
            <person name="Straight P."/>
            <person name="Clardy J."/>
            <person name="Hung D."/>
            <person name="Kolter R."/>
            <person name="Mekalanos J."/>
            <person name="Walker S."/>
            <person name="Walsh C.T."/>
            <person name="Wieland-Brown L.C."/>
            <person name="Haas B."/>
            <person name="Nusbaum C."/>
            <person name="Birren B."/>
        </authorList>
    </citation>
    <scope>NUCLEOTIDE SEQUENCE [LARGE SCALE GENOMIC DNA]</scope>
    <source>
        <strain evidence="3">ATCC 25486 / DSM 40338 / CBS 914.69 / JCM 4507 / NBRC 13074 / NRRL 2958 / 5647</strain>
    </source>
</reference>
<protein>
    <submittedName>
        <fullName evidence="2">Uncharacterized protein</fullName>
    </submittedName>
</protein>
<evidence type="ECO:0000313" key="2">
    <source>
        <dbReference type="EMBL" id="EDY64013.1"/>
    </source>
</evidence>
<proteinExistence type="predicted"/>
<evidence type="ECO:0000256" key="1">
    <source>
        <dbReference type="SAM" id="MobiDB-lite"/>
    </source>
</evidence>
<dbReference type="eggNOG" id="ENOG5031BGF">
    <property type="taxonomic scope" value="Bacteria"/>
</dbReference>
<dbReference type="Proteomes" id="UP000002805">
    <property type="component" value="Chromosome"/>
</dbReference>
<dbReference type="Pfam" id="PF19561">
    <property type="entry name" value="DUF6083"/>
    <property type="match status" value="1"/>
</dbReference>
<dbReference type="HOGENOM" id="CLU_888319_0_0_11"/>
<name>B5HB02_STRE2</name>
<organism evidence="2 3">
    <name type="scientific">Streptomyces pristinaespiralis (strain ATCC 25486 / DSM 40338 / CBS 914.69 / JCM 4507 / KCC S-0507 / NBRC 13074 / NRRL 2958 / 5647)</name>
    <dbReference type="NCBI Taxonomy" id="457429"/>
    <lineage>
        <taxon>Bacteria</taxon>
        <taxon>Bacillati</taxon>
        <taxon>Actinomycetota</taxon>
        <taxon>Actinomycetes</taxon>
        <taxon>Kitasatosporales</taxon>
        <taxon>Streptomycetaceae</taxon>
        <taxon>Streptomyces</taxon>
    </lineage>
</organism>
<dbReference type="AlphaFoldDB" id="B5HB02"/>
<reference evidence="3" key="1">
    <citation type="submission" date="2008-02" db="EMBL/GenBank/DDBJ databases">
        <authorList>
            <consortium name="The Broad Institute Genome Sequencing Platform"/>
            <person name="Fischbach M."/>
            <person name="Ward D."/>
            <person name="Young S."/>
            <person name="Jaffe D."/>
            <person name="Gnerre S."/>
            <person name="Berlin A."/>
            <person name="Heiman D."/>
            <person name="Hepburn T."/>
            <person name="Sykes S."/>
            <person name="Alvarado L."/>
            <person name="Kodira C.D."/>
            <person name="Straight P."/>
            <person name="Clardy J."/>
            <person name="Hung D."/>
            <person name="Kolter R."/>
            <person name="Mekalanos J."/>
            <person name="Walker S."/>
            <person name="Walsh C.T."/>
            <person name="Lander E."/>
            <person name="Galagan J."/>
            <person name="Nusbaum C."/>
            <person name="Birren B."/>
        </authorList>
    </citation>
    <scope>NUCLEOTIDE SEQUENCE [LARGE SCALE GENOMIC DNA]</scope>
    <source>
        <strain evidence="3">ATCC 25486 / DSM 40338 / CBS 914.69 / JCM 4507 / NBRC 13074 / NRRL 2958 / 5647</strain>
    </source>
</reference>